<protein>
    <submittedName>
        <fullName evidence="1">HEAT repeat domain-containing protein</fullName>
    </submittedName>
</protein>
<dbReference type="InterPro" id="IPR011989">
    <property type="entry name" value="ARM-like"/>
</dbReference>
<comment type="caution">
    <text evidence="1">The sequence shown here is derived from an EMBL/GenBank/DDBJ whole genome shotgun (WGS) entry which is preliminary data.</text>
</comment>
<reference evidence="1" key="1">
    <citation type="submission" date="2022-06" db="EMBL/GenBank/DDBJ databases">
        <title>Aeoliella straminimaris, a novel planctomycete from sediments.</title>
        <authorList>
            <person name="Vitorino I.R."/>
            <person name="Lage O.M."/>
        </authorList>
    </citation>
    <scope>NUCLEOTIDE SEQUENCE</scope>
    <source>
        <strain evidence="1">ICT_H6.2</strain>
    </source>
</reference>
<dbReference type="SUPFAM" id="SSF48371">
    <property type="entry name" value="ARM repeat"/>
    <property type="match status" value="2"/>
</dbReference>
<gene>
    <name evidence="1" type="ORF">NG895_25350</name>
</gene>
<sequence>MAALGFQRTLSKLWRTPNHTAAEVLVEGILGPSSAVRNGAIAALLRRRDETSQRAFLRIFPQLTEPEVASLGDSSPRLRTTLRKLLAEHDNESSRLACHYVITCRAFDEFPALVTAASDPKHPGGEAMASIALDLARALHDEIVAYRESPRGRDPSFARRWALAALSSAVDHFSSHRRVELVEAFLLITTPSNHTLTSLLTDTEHPGHKPLMTLLESSPSEGAIEVLAKLFDNPGTPLTLLETAAARNDVHFRSVFLKALGYPASPRALENVGRLKRLPMLEKVTDDWFRLSPEAQAVAVELVSASRLSRRTKLGIYDQILERGTPYARMAACDALGNIELPEATARLTNLLNDSDPQMVAYAARSLRHHGFNGAVERLAALLDHADDTVRRIAKKSLGDFTFLRYAGKFDSLDERSRRELGRIVRTTDDSAVEQVRREVSAAVLPRKLRGLQMATAMGVVDDMLESIIKQANHQDAAVRAEAVQTLAGSNTSQAGTAIRRAATDANALVRNRAAAALRVFEAREVQPMEAAQ</sequence>
<name>A0A9X2FDZ7_9BACT</name>
<dbReference type="Gene3D" id="1.25.10.10">
    <property type="entry name" value="Leucine-rich Repeat Variant"/>
    <property type="match status" value="2"/>
</dbReference>
<accession>A0A9X2FDZ7</accession>
<dbReference type="RefSeq" id="WP_252855353.1">
    <property type="nucleotide sequence ID" value="NZ_JAMXLR010000091.1"/>
</dbReference>
<dbReference type="PANTHER" id="PTHR12697">
    <property type="entry name" value="PBS LYASE HEAT-LIKE PROTEIN"/>
    <property type="match status" value="1"/>
</dbReference>
<dbReference type="Pfam" id="PF13646">
    <property type="entry name" value="HEAT_2"/>
    <property type="match status" value="1"/>
</dbReference>
<proteinExistence type="predicted"/>
<dbReference type="EMBL" id="JAMXLR010000091">
    <property type="protein sequence ID" value="MCO6047240.1"/>
    <property type="molecule type" value="Genomic_DNA"/>
</dbReference>
<evidence type="ECO:0000313" key="2">
    <source>
        <dbReference type="Proteomes" id="UP001155241"/>
    </source>
</evidence>
<dbReference type="Proteomes" id="UP001155241">
    <property type="component" value="Unassembled WGS sequence"/>
</dbReference>
<evidence type="ECO:0000313" key="1">
    <source>
        <dbReference type="EMBL" id="MCO6047240.1"/>
    </source>
</evidence>
<organism evidence="1 2">
    <name type="scientific">Aeoliella straminimaris</name>
    <dbReference type="NCBI Taxonomy" id="2954799"/>
    <lineage>
        <taxon>Bacteria</taxon>
        <taxon>Pseudomonadati</taxon>
        <taxon>Planctomycetota</taxon>
        <taxon>Planctomycetia</taxon>
        <taxon>Pirellulales</taxon>
        <taxon>Lacipirellulaceae</taxon>
        <taxon>Aeoliella</taxon>
    </lineage>
</organism>
<dbReference type="SMART" id="SM00567">
    <property type="entry name" value="EZ_HEAT"/>
    <property type="match status" value="3"/>
</dbReference>
<dbReference type="InterPro" id="IPR016024">
    <property type="entry name" value="ARM-type_fold"/>
</dbReference>
<keyword evidence="2" id="KW-1185">Reference proteome</keyword>
<dbReference type="AlphaFoldDB" id="A0A9X2FDZ7"/>
<dbReference type="GO" id="GO:0016491">
    <property type="term" value="F:oxidoreductase activity"/>
    <property type="evidence" value="ECO:0007669"/>
    <property type="project" value="TreeGrafter"/>
</dbReference>
<dbReference type="PANTHER" id="PTHR12697:SF5">
    <property type="entry name" value="DEOXYHYPUSINE HYDROXYLASE"/>
    <property type="match status" value="1"/>
</dbReference>
<dbReference type="InterPro" id="IPR004155">
    <property type="entry name" value="PBS_lyase_HEAT"/>
</dbReference>